<organism evidence="5 6">
    <name type="scientific">Candidatus Sysuiplasma superficiale</name>
    <dbReference type="NCBI Taxonomy" id="2823368"/>
    <lineage>
        <taxon>Archaea</taxon>
        <taxon>Methanobacteriati</taxon>
        <taxon>Thermoplasmatota</taxon>
        <taxon>Thermoplasmata</taxon>
        <taxon>Candidatus Sysuiplasmatales</taxon>
        <taxon>Candidatus Sysuiplasmataceae</taxon>
        <taxon>Candidatus Sysuiplasma</taxon>
    </lineage>
</organism>
<dbReference type="GO" id="GO:0005737">
    <property type="term" value="C:cytoplasm"/>
    <property type="evidence" value="ECO:0007669"/>
    <property type="project" value="TreeGrafter"/>
</dbReference>
<protein>
    <submittedName>
        <fullName evidence="5">Class I SAM-dependent methyltransferase family protein</fullName>
    </submittedName>
</protein>
<dbReference type="GO" id="GO:0008175">
    <property type="term" value="F:tRNA methyltransferase activity"/>
    <property type="evidence" value="ECO:0007669"/>
    <property type="project" value="TreeGrafter"/>
</dbReference>
<feature type="domain" description="SAM-dependent methyltransferase TRM5/TYW2-type" evidence="4">
    <location>
        <begin position="27"/>
        <end position="274"/>
    </location>
</feature>
<comment type="caution">
    <text evidence="5">The sequence shown here is derived from an EMBL/GenBank/DDBJ whole genome shotgun (WGS) entry which is preliminary data.</text>
</comment>
<keyword evidence="3" id="KW-0819">tRNA processing</keyword>
<evidence type="ECO:0000256" key="1">
    <source>
        <dbReference type="ARBA" id="ARBA00022679"/>
    </source>
</evidence>
<proteinExistence type="predicted"/>
<dbReference type="AlphaFoldDB" id="A0A8J7YQE8"/>
<evidence type="ECO:0000313" key="6">
    <source>
        <dbReference type="Proteomes" id="UP000716004"/>
    </source>
</evidence>
<dbReference type="SUPFAM" id="SSF53335">
    <property type="entry name" value="S-adenosyl-L-methionine-dependent methyltransferases"/>
    <property type="match status" value="1"/>
</dbReference>
<dbReference type="PROSITE" id="PS51684">
    <property type="entry name" value="SAM_MT_TRM5_TYW2"/>
    <property type="match status" value="1"/>
</dbReference>
<dbReference type="Proteomes" id="UP000716004">
    <property type="component" value="Unassembled WGS sequence"/>
</dbReference>
<dbReference type="EMBL" id="JAGVSJ010000025">
    <property type="protein sequence ID" value="MBX8632403.1"/>
    <property type="molecule type" value="Genomic_DNA"/>
</dbReference>
<dbReference type="InterPro" id="IPR056744">
    <property type="entry name" value="TRM5/TYW2-like_N"/>
</dbReference>
<keyword evidence="5" id="KW-0489">Methyltransferase</keyword>
<dbReference type="GO" id="GO:0030488">
    <property type="term" value="P:tRNA methylation"/>
    <property type="evidence" value="ECO:0007669"/>
    <property type="project" value="TreeGrafter"/>
</dbReference>
<dbReference type="GO" id="GO:0031591">
    <property type="term" value="P:wybutosine biosynthetic process"/>
    <property type="evidence" value="ECO:0007669"/>
    <property type="project" value="TreeGrafter"/>
</dbReference>
<evidence type="ECO:0000259" key="4">
    <source>
        <dbReference type="PROSITE" id="PS51684"/>
    </source>
</evidence>
<dbReference type="PANTHER" id="PTHR23245:SF31">
    <property type="entry name" value="TRNA WYBUTOSINE-SYNTHESIZING PROTEIN 3 HOMOLOG"/>
    <property type="match status" value="1"/>
</dbReference>
<sequence>MKKTPFDTIYSKCSVPETLKPLLPRKWEMIGTDAILKLRDELYAYEEEIGEIYSKVLGAKSVYAVTGRIQGTYRKPSLKLIYGRGGETVHSENGVRFVLDAAKVMFSSANHDERMRMAGLDCAGETIVDMFAGIGHLSMPIAVHSSPRRILAAEADSDTFGFLLKTIRANSVEDVYEPVNADNRQIDERDADRVIMGYLENTEEWLPHAIAMCRSGATIHLHSAVPRRGSADWGRHLQERWGSHRGRKLIVRQVRRVKGYSALLDHMVADIEVM</sequence>
<name>A0A8J7YQE8_9ARCH</name>
<keyword evidence="1" id="KW-0808">Transferase</keyword>
<dbReference type="InterPro" id="IPR056743">
    <property type="entry name" value="TRM5-TYW2-like_MTfase"/>
</dbReference>
<dbReference type="Gene3D" id="3.40.50.150">
    <property type="entry name" value="Vaccinia Virus protein VP39"/>
    <property type="match status" value="1"/>
</dbReference>
<reference evidence="5" key="1">
    <citation type="submission" date="2021-04" db="EMBL/GenBank/DDBJ databases">
        <title>Genomic insights into ecological role and evolution of a novel Thermoplasmata order Candidatus Sysuiplasmatales.</title>
        <authorList>
            <person name="Yuan Y."/>
        </authorList>
    </citation>
    <scope>NUCLEOTIDE SEQUENCE</scope>
    <source>
        <strain evidence="5">YP2-bin.285</strain>
    </source>
</reference>
<dbReference type="PANTHER" id="PTHR23245">
    <property type="entry name" value="TRNA METHYLTRANSFERASE"/>
    <property type="match status" value="1"/>
</dbReference>
<accession>A0A8J7YQE8</accession>
<dbReference type="Gene3D" id="3.30.300.110">
    <property type="entry name" value="Met-10+ protein-like domains"/>
    <property type="match status" value="1"/>
</dbReference>
<evidence type="ECO:0000256" key="3">
    <source>
        <dbReference type="ARBA" id="ARBA00022694"/>
    </source>
</evidence>
<gene>
    <name evidence="5" type="ORF">J9259_07825</name>
</gene>
<dbReference type="InterPro" id="IPR030382">
    <property type="entry name" value="MeTrfase_TRM5/TYW2"/>
</dbReference>
<dbReference type="InterPro" id="IPR029063">
    <property type="entry name" value="SAM-dependent_MTases_sf"/>
</dbReference>
<evidence type="ECO:0000313" key="5">
    <source>
        <dbReference type="EMBL" id="MBX8632403.1"/>
    </source>
</evidence>
<dbReference type="Pfam" id="PF25133">
    <property type="entry name" value="TYW2_N_2"/>
    <property type="match status" value="1"/>
</dbReference>
<evidence type="ECO:0000256" key="2">
    <source>
        <dbReference type="ARBA" id="ARBA00022691"/>
    </source>
</evidence>
<dbReference type="Pfam" id="PF02475">
    <property type="entry name" value="TRM5-TYW2_MTfase"/>
    <property type="match status" value="1"/>
</dbReference>
<keyword evidence="2" id="KW-0949">S-adenosyl-L-methionine</keyword>